<protein>
    <submittedName>
        <fullName evidence="1">Uncharacterized protein</fullName>
    </submittedName>
</protein>
<accession>A0A645JJF4</accession>
<proteinExistence type="predicted"/>
<evidence type="ECO:0000313" key="1">
    <source>
        <dbReference type="EMBL" id="MPN63808.1"/>
    </source>
</evidence>
<gene>
    <name evidence="1" type="ORF">SDC9_211574</name>
</gene>
<sequence>MIYNALSDEAYLNDINSVSDYVTLFKTYDELKQLFSNVKFKYVVIEDGMDNFEELESVIKELENLLSNSAIVAVQFKSMQLNDKFKRKYKDIRTSGNWVAIEI</sequence>
<organism evidence="1">
    <name type="scientific">bioreactor metagenome</name>
    <dbReference type="NCBI Taxonomy" id="1076179"/>
    <lineage>
        <taxon>unclassified sequences</taxon>
        <taxon>metagenomes</taxon>
        <taxon>ecological metagenomes</taxon>
    </lineage>
</organism>
<dbReference type="AlphaFoldDB" id="A0A645JJF4"/>
<reference evidence="1" key="1">
    <citation type="submission" date="2019-08" db="EMBL/GenBank/DDBJ databases">
        <authorList>
            <person name="Kucharzyk K."/>
            <person name="Murdoch R.W."/>
            <person name="Higgins S."/>
            <person name="Loffler F."/>
        </authorList>
    </citation>
    <scope>NUCLEOTIDE SEQUENCE</scope>
</reference>
<dbReference type="EMBL" id="VSSQ01143739">
    <property type="protein sequence ID" value="MPN63808.1"/>
    <property type="molecule type" value="Genomic_DNA"/>
</dbReference>
<name>A0A645JJF4_9ZZZZ</name>
<comment type="caution">
    <text evidence="1">The sequence shown here is derived from an EMBL/GenBank/DDBJ whole genome shotgun (WGS) entry which is preliminary data.</text>
</comment>